<keyword evidence="3" id="KW-1185">Reference proteome</keyword>
<proteinExistence type="predicted"/>
<dbReference type="Gramene" id="mRNA:HanXRQr2_Chr08g0337311">
    <property type="protein sequence ID" value="CDS:HanXRQr2_Chr08g0337311.1"/>
    <property type="gene ID" value="HanXRQr2_Chr08g0337311"/>
</dbReference>
<protein>
    <submittedName>
        <fullName evidence="2">Uncharacterized protein</fullName>
    </submittedName>
</protein>
<evidence type="ECO:0000313" key="2">
    <source>
        <dbReference type="EMBL" id="KAF5795240.1"/>
    </source>
</evidence>
<organism evidence="2 3">
    <name type="scientific">Helianthus annuus</name>
    <name type="common">Common sunflower</name>
    <dbReference type="NCBI Taxonomy" id="4232"/>
    <lineage>
        <taxon>Eukaryota</taxon>
        <taxon>Viridiplantae</taxon>
        <taxon>Streptophyta</taxon>
        <taxon>Embryophyta</taxon>
        <taxon>Tracheophyta</taxon>
        <taxon>Spermatophyta</taxon>
        <taxon>Magnoliopsida</taxon>
        <taxon>eudicotyledons</taxon>
        <taxon>Gunneridae</taxon>
        <taxon>Pentapetalae</taxon>
        <taxon>asterids</taxon>
        <taxon>campanulids</taxon>
        <taxon>Asterales</taxon>
        <taxon>Asteraceae</taxon>
        <taxon>Asteroideae</taxon>
        <taxon>Heliantheae alliance</taxon>
        <taxon>Heliantheae</taxon>
        <taxon>Helianthus</taxon>
    </lineage>
</organism>
<dbReference type="AlphaFoldDB" id="A0A9K3IEH6"/>
<keyword evidence="1" id="KW-0472">Membrane</keyword>
<dbReference type="Proteomes" id="UP000215914">
    <property type="component" value="Unassembled WGS sequence"/>
</dbReference>
<accession>A0A9K3IEH6</accession>
<keyword evidence="1" id="KW-1133">Transmembrane helix</keyword>
<reference evidence="2" key="1">
    <citation type="journal article" date="2017" name="Nature">
        <title>The sunflower genome provides insights into oil metabolism, flowering and Asterid evolution.</title>
        <authorList>
            <person name="Badouin H."/>
            <person name="Gouzy J."/>
            <person name="Grassa C.J."/>
            <person name="Murat F."/>
            <person name="Staton S.E."/>
            <person name="Cottret L."/>
            <person name="Lelandais-Briere C."/>
            <person name="Owens G.L."/>
            <person name="Carrere S."/>
            <person name="Mayjonade B."/>
            <person name="Legrand L."/>
            <person name="Gill N."/>
            <person name="Kane N.C."/>
            <person name="Bowers J.E."/>
            <person name="Hubner S."/>
            <person name="Bellec A."/>
            <person name="Berard A."/>
            <person name="Berges H."/>
            <person name="Blanchet N."/>
            <person name="Boniface M.C."/>
            <person name="Brunel D."/>
            <person name="Catrice O."/>
            <person name="Chaidir N."/>
            <person name="Claudel C."/>
            <person name="Donnadieu C."/>
            <person name="Faraut T."/>
            <person name="Fievet G."/>
            <person name="Helmstetter N."/>
            <person name="King M."/>
            <person name="Knapp S.J."/>
            <person name="Lai Z."/>
            <person name="Le Paslier M.C."/>
            <person name="Lippi Y."/>
            <person name="Lorenzon L."/>
            <person name="Mandel J.R."/>
            <person name="Marage G."/>
            <person name="Marchand G."/>
            <person name="Marquand E."/>
            <person name="Bret-Mestries E."/>
            <person name="Morien E."/>
            <person name="Nambeesan S."/>
            <person name="Nguyen T."/>
            <person name="Pegot-Espagnet P."/>
            <person name="Pouilly N."/>
            <person name="Raftis F."/>
            <person name="Sallet E."/>
            <person name="Schiex T."/>
            <person name="Thomas J."/>
            <person name="Vandecasteele C."/>
            <person name="Vares D."/>
            <person name="Vear F."/>
            <person name="Vautrin S."/>
            <person name="Crespi M."/>
            <person name="Mangin B."/>
            <person name="Burke J.M."/>
            <person name="Salse J."/>
            <person name="Munos S."/>
            <person name="Vincourt P."/>
            <person name="Rieseberg L.H."/>
            <person name="Langlade N.B."/>
        </authorList>
    </citation>
    <scope>NUCLEOTIDE SEQUENCE</scope>
    <source>
        <tissue evidence="2">Leaves</tissue>
    </source>
</reference>
<comment type="caution">
    <text evidence="2">The sequence shown here is derived from an EMBL/GenBank/DDBJ whole genome shotgun (WGS) entry which is preliminary data.</text>
</comment>
<name>A0A9K3IEH6_HELAN</name>
<keyword evidence="1" id="KW-0812">Transmembrane</keyword>
<gene>
    <name evidence="2" type="ORF">HanXRQr2_Chr08g0337311</name>
</gene>
<sequence>MIRSHMIIIGSRCSIFWCCIWVYISAGISVFITSSSSVRITLWFPKIISFPPMHIA</sequence>
<evidence type="ECO:0000256" key="1">
    <source>
        <dbReference type="SAM" id="Phobius"/>
    </source>
</evidence>
<dbReference type="EMBL" id="MNCJ02000323">
    <property type="protein sequence ID" value="KAF5795240.1"/>
    <property type="molecule type" value="Genomic_DNA"/>
</dbReference>
<reference evidence="2" key="2">
    <citation type="submission" date="2020-06" db="EMBL/GenBank/DDBJ databases">
        <title>Helianthus annuus Genome sequencing and assembly Release 2.</title>
        <authorList>
            <person name="Gouzy J."/>
            <person name="Langlade N."/>
            <person name="Munos S."/>
        </authorList>
    </citation>
    <scope>NUCLEOTIDE SEQUENCE</scope>
    <source>
        <tissue evidence="2">Leaves</tissue>
    </source>
</reference>
<feature type="transmembrane region" description="Helical" evidence="1">
    <location>
        <begin position="12"/>
        <end position="32"/>
    </location>
</feature>
<evidence type="ECO:0000313" key="3">
    <source>
        <dbReference type="Proteomes" id="UP000215914"/>
    </source>
</evidence>